<evidence type="ECO:0000256" key="1">
    <source>
        <dbReference type="SAM" id="MobiDB-lite"/>
    </source>
</evidence>
<feature type="region of interest" description="Disordered" evidence="1">
    <location>
        <begin position="54"/>
        <end position="82"/>
    </location>
</feature>
<reference evidence="2" key="1">
    <citation type="submission" date="2020-08" db="EMBL/GenBank/DDBJ databases">
        <title>Multicomponent nature underlies the extraordinary mechanical properties of spider dragline silk.</title>
        <authorList>
            <person name="Kono N."/>
            <person name="Nakamura H."/>
            <person name="Mori M."/>
            <person name="Yoshida Y."/>
            <person name="Ohtoshi R."/>
            <person name="Malay A.D."/>
            <person name="Moran D.A.P."/>
            <person name="Tomita M."/>
            <person name="Numata K."/>
            <person name="Arakawa K."/>
        </authorList>
    </citation>
    <scope>NUCLEOTIDE SEQUENCE</scope>
</reference>
<name>A0A8X6YCJ1_9ARAC</name>
<dbReference type="Proteomes" id="UP000886998">
    <property type="component" value="Unassembled WGS sequence"/>
</dbReference>
<protein>
    <submittedName>
        <fullName evidence="2">Uncharacterized protein</fullName>
    </submittedName>
</protein>
<sequence length="82" mass="9244">MSRDAHFQRASKSRSVFSLQEKIITEMITLKRAALARPTRDHPEVEVDAASLTKNQRPRRYGTDSASTLTMPLPRTNLGHVP</sequence>
<keyword evidence="3" id="KW-1185">Reference proteome</keyword>
<evidence type="ECO:0000313" key="2">
    <source>
        <dbReference type="EMBL" id="GFY70361.1"/>
    </source>
</evidence>
<gene>
    <name evidence="2" type="ORF">TNIN_96431</name>
</gene>
<dbReference type="AlphaFoldDB" id="A0A8X6YCJ1"/>
<evidence type="ECO:0000313" key="3">
    <source>
        <dbReference type="Proteomes" id="UP000886998"/>
    </source>
</evidence>
<comment type="caution">
    <text evidence="2">The sequence shown here is derived from an EMBL/GenBank/DDBJ whole genome shotgun (WGS) entry which is preliminary data.</text>
</comment>
<proteinExistence type="predicted"/>
<accession>A0A8X6YCJ1</accession>
<dbReference type="EMBL" id="BMAV01018200">
    <property type="protein sequence ID" value="GFY70361.1"/>
    <property type="molecule type" value="Genomic_DNA"/>
</dbReference>
<organism evidence="2 3">
    <name type="scientific">Trichonephila inaurata madagascariensis</name>
    <dbReference type="NCBI Taxonomy" id="2747483"/>
    <lineage>
        <taxon>Eukaryota</taxon>
        <taxon>Metazoa</taxon>
        <taxon>Ecdysozoa</taxon>
        <taxon>Arthropoda</taxon>
        <taxon>Chelicerata</taxon>
        <taxon>Arachnida</taxon>
        <taxon>Araneae</taxon>
        <taxon>Araneomorphae</taxon>
        <taxon>Entelegynae</taxon>
        <taxon>Araneoidea</taxon>
        <taxon>Nephilidae</taxon>
        <taxon>Trichonephila</taxon>
        <taxon>Trichonephila inaurata</taxon>
    </lineage>
</organism>